<dbReference type="Proteomes" id="UP001321760">
    <property type="component" value="Unassembled WGS sequence"/>
</dbReference>
<protein>
    <submittedName>
        <fullName evidence="2">Kinase-like domain-containing protein</fullName>
    </submittedName>
</protein>
<reference evidence="2" key="2">
    <citation type="submission" date="2023-05" db="EMBL/GenBank/DDBJ databases">
        <authorList>
            <consortium name="Lawrence Berkeley National Laboratory"/>
            <person name="Steindorff A."/>
            <person name="Hensen N."/>
            <person name="Bonometti L."/>
            <person name="Westerberg I."/>
            <person name="Brannstrom I.O."/>
            <person name="Guillou S."/>
            <person name="Cros-Aarteil S."/>
            <person name="Calhoun S."/>
            <person name="Haridas S."/>
            <person name="Kuo A."/>
            <person name="Mondo S."/>
            <person name="Pangilinan J."/>
            <person name="Riley R."/>
            <person name="Labutti K."/>
            <person name="Andreopoulos B."/>
            <person name="Lipzen A."/>
            <person name="Chen C."/>
            <person name="Yanf M."/>
            <person name="Daum C."/>
            <person name="Ng V."/>
            <person name="Clum A."/>
            <person name="Ohm R."/>
            <person name="Martin F."/>
            <person name="Silar P."/>
            <person name="Natvig D."/>
            <person name="Lalanne C."/>
            <person name="Gautier V."/>
            <person name="Ament-Velasquez S.L."/>
            <person name="Kruys A."/>
            <person name="Hutchinson M.I."/>
            <person name="Powell A.J."/>
            <person name="Barry K."/>
            <person name="Miller A.N."/>
            <person name="Grigoriev I.V."/>
            <person name="Debuchy R."/>
            <person name="Gladieux P."/>
            <person name="Thoren M.H."/>
            <person name="Johannesson H."/>
        </authorList>
    </citation>
    <scope>NUCLEOTIDE SEQUENCE</scope>
    <source>
        <strain evidence="2">PSN243</strain>
    </source>
</reference>
<dbReference type="EMBL" id="MU865936">
    <property type="protein sequence ID" value="KAK4449672.1"/>
    <property type="molecule type" value="Genomic_DNA"/>
</dbReference>
<dbReference type="PANTHER" id="PTHR44305">
    <property type="entry name" value="SI:DKEY-192D15.2-RELATED"/>
    <property type="match status" value="1"/>
</dbReference>
<proteinExistence type="predicted"/>
<dbReference type="Gene3D" id="1.10.510.10">
    <property type="entry name" value="Transferase(Phosphotransferase) domain 1"/>
    <property type="match status" value="1"/>
</dbReference>
<dbReference type="GO" id="GO:0005524">
    <property type="term" value="F:ATP binding"/>
    <property type="evidence" value="ECO:0007669"/>
    <property type="project" value="InterPro"/>
</dbReference>
<sequence>MAAPPPLPVLPPHSVRYTVPDFQGNANQDHYSYLLAQKRRLSDQFAHYRRNEPFFDNQRQHVCHNYVIPRQFPLQWPGMQHLPPSPTASAVGSDYTPIGPAAAINAALNQHLNNAQREATRAAAEQLYYAASGLNFVRLVGWGGQGLVAIFDARPSEHLDRRYGFEVDAATQHVVVKCLHSASNNARRCLQRERAFLRDDYARAAHVVQLARINRPGRSRVLTQTTSRRPRAGADASIDTLILEYLPRGDMSKILHAAGARPQNGPQNITPQPVLWNFFGCLVRGVIALQYSPNRQPRNRHKRIISERMRRATRTKPFPMRNEYTTDLVHFDLDPQNVLVGDFDYSDGRREDVHSIAPVLKIADLGYARSKAQEPDVFDDPLRLNTIARSGGKLGYMVPEQFSEEWDWVDLLPDSQIHKVAGNFGSHTNVFQIGLIMYAAITQCQTPDVGAPPPDIFADIWLGGPMALVNGWTYGSYLDSGNFDDVSYELRYLVKQCLCDDPSHRPHPGYLMVRIRSWIKEDWTGHYSPTNMRQWMESHIENPPPLIARSTFVLEQWITKAIRLRDLNMDATPDYWG</sequence>
<organism evidence="2 3">
    <name type="scientific">Podospora aff. communis PSN243</name>
    <dbReference type="NCBI Taxonomy" id="3040156"/>
    <lineage>
        <taxon>Eukaryota</taxon>
        <taxon>Fungi</taxon>
        <taxon>Dikarya</taxon>
        <taxon>Ascomycota</taxon>
        <taxon>Pezizomycotina</taxon>
        <taxon>Sordariomycetes</taxon>
        <taxon>Sordariomycetidae</taxon>
        <taxon>Sordariales</taxon>
        <taxon>Podosporaceae</taxon>
        <taxon>Podospora</taxon>
    </lineage>
</organism>
<keyword evidence="3" id="KW-1185">Reference proteome</keyword>
<dbReference type="AlphaFoldDB" id="A0AAV9GN84"/>
<dbReference type="InterPro" id="IPR053083">
    <property type="entry name" value="TF_kinase-domain_protein"/>
</dbReference>
<accession>A0AAV9GN84</accession>
<comment type="caution">
    <text evidence="2">The sequence shown here is derived from an EMBL/GenBank/DDBJ whole genome shotgun (WGS) entry which is preliminary data.</text>
</comment>
<keyword evidence="2" id="KW-0808">Transferase</keyword>
<keyword evidence="2" id="KW-0418">Kinase</keyword>
<evidence type="ECO:0000313" key="3">
    <source>
        <dbReference type="Proteomes" id="UP001321760"/>
    </source>
</evidence>
<evidence type="ECO:0000313" key="2">
    <source>
        <dbReference type="EMBL" id="KAK4449672.1"/>
    </source>
</evidence>
<name>A0AAV9GN84_9PEZI</name>
<dbReference type="InterPro" id="IPR000719">
    <property type="entry name" value="Prot_kinase_dom"/>
</dbReference>
<dbReference type="PROSITE" id="PS50011">
    <property type="entry name" value="PROTEIN_KINASE_DOM"/>
    <property type="match status" value="1"/>
</dbReference>
<dbReference type="GO" id="GO:0004672">
    <property type="term" value="F:protein kinase activity"/>
    <property type="evidence" value="ECO:0007669"/>
    <property type="project" value="InterPro"/>
</dbReference>
<reference evidence="2" key="1">
    <citation type="journal article" date="2023" name="Mol. Phylogenet. Evol.">
        <title>Genome-scale phylogeny and comparative genomics of the fungal order Sordariales.</title>
        <authorList>
            <person name="Hensen N."/>
            <person name="Bonometti L."/>
            <person name="Westerberg I."/>
            <person name="Brannstrom I.O."/>
            <person name="Guillou S."/>
            <person name="Cros-Aarteil S."/>
            <person name="Calhoun S."/>
            <person name="Haridas S."/>
            <person name="Kuo A."/>
            <person name="Mondo S."/>
            <person name="Pangilinan J."/>
            <person name="Riley R."/>
            <person name="LaButti K."/>
            <person name="Andreopoulos B."/>
            <person name="Lipzen A."/>
            <person name="Chen C."/>
            <person name="Yan M."/>
            <person name="Daum C."/>
            <person name="Ng V."/>
            <person name="Clum A."/>
            <person name="Steindorff A."/>
            <person name="Ohm R.A."/>
            <person name="Martin F."/>
            <person name="Silar P."/>
            <person name="Natvig D.O."/>
            <person name="Lalanne C."/>
            <person name="Gautier V."/>
            <person name="Ament-Velasquez S.L."/>
            <person name="Kruys A."/>
            <person name="Hutchinson M.I."/>
            <person name="Powell A.J."/>
            <person name="Barry K."/>
            <person name="Miller A.N."/>
            <person name="Grigoriev I.V."/>
            <person name="Debuchy R."/>
            <person name="Gladieux P."/>
            <person name="Hiltunen Thoren M."/>
            <person name="Johannesson H."/>
        </authorList>
    </citation>
    <scope>NUCLEOTIDE SEQUENCE</scope>
    <source>
        <strain evidence="2">PSN243</strain>
    </source>
</reference>
<dbReference type="InterPro" id="IPR011009">
    <property type="entry name" value="Kinase-like_dom_sf"/>
</dbReference>
<dbReference type="PANTHER" id="PTHR44305:SF24">
    <property type="entry name" value="TYROSINE-PROTEIN KINASE C03B1.5-RELATED"/>
    <property type="match status" value="1"/>
</dbReference>
<dbReference type="SMART" id="SM00220">
    <property type="entry name" value="S_TKc"/>
    <property type="match status" value="1"/>
</dbReference>
<feature type="domain" description="Protein kinase" evidence="1">
    <location>
        <begin position="134"/>
        <end position="519"/>
    </location>
</feature>
<dbReference type="SUPFAM" id="SSF56112">
    <property type="entry name" value="Protein kinase-like (PK-like)"/>
    <property type="match status" value="1"/>
</dbReference>
<gene>
    <name evidence="2" type="ORF">QBC34DRAFT_425441</name>
</gene>
<evidence type="ECO:0000259" key="1">
    <source>
        <dbReference type="PROSITE" id="PS50011"/>
    </source>
</evidence>